<evidence type="ECO:0000259" key="3">
    <source>
        <dbReference type="Pfam" id="PF14771"/>
    </source>
</evidence>
<evidence type="ECO:0000256" key="2">
    <source>
        <dbReference type="SAM" id="SignalP"/>
    </source>
</evidence>
<dbReference type="Proteomes" id="UP001501410">
    <property type="component" value="Unassembled WGS sequence"/>
</dbReference>
<feature type="signal peptide" evidence="2">
    <location>
        <begin position="1"/>
        <end position="20"/>
    </location>
</feature>
<feature type="chain" id="PRO_5047084253" description="DUF4476 domain-containing protein" evidence="2">
    <location>
        <begin position="21"/>
        <end position="381"/>
    </location>
</feature>
<dbReference type="RefSeq" id="WP_344825822.1">
    <property type="nucleotide sequence ID" value="NZ_BAABEZ010000022.1"/>
</dbReference>
<feature type="domain" description="DUF4476" evidence="3">
    <location>
        <begin position="172"/>
        <end position="259"/>
    </location>
</feature>
<reference evidence="5" key="1">
    <citation type="journal article" date="2019" name="Int. J. Syst. Evol. Microbiol.">
        <title>The Global Catalogue of Microorganisms (GCM) 10K type strain sequencing project: providing services to taxonomists for standard genome sequencing and annotation.</title>
        <authorList>
            <consortium name="The Broad Institute Genomics Platform"/>
            <consortium name="The Broad Institute Genome Sequencing Center for Infectious Disease"/>
            <person name="Wu L."/>
            <person name="Ma J."/>
        </authorList>
    </citation>
    <scope>NUCLEOTIDE SEQUENCE [LARGE SCALE GENOMIC DNA]</scope>
    <source>
        <strain evidence="5">JCM 31921</strain>
    </source>
</reference>
<dbReference type="InterPro" id="IPR028011">
    <property type="entry name" value="DUF4476"/>
</dbReference>
<keyword evidence="2" id="KW-0732">Signal</keyword>
<comment type="caution">
    <text evidence="4">The sequence shown here is derived from an EMBL/GenBank/DDBJ whole genome shotgun (WGS) entry which is preliminary data.</text>
</comment>
<organism evidence="4 5">
    <name type="scientific">Rurimicrobium arvi</name>
    <dbReference type="NCBI Taxonomy" id="2049916"/>
    <lineage>
        <taxon>Bacteria</taxon>
        <taxon>Pseudomonadati</taxon>
        <taxon>Bacteroidota</taxon>
        <taxon>Chitinophagia</taxon>
        <taxon>Chitinophagales</taxon>
        <taxon>Chitinophagaceae</taxon>
        <taxon>Rurimicrobium</taxon>
    </lineage>
</organism>
<feature type="domain" description="DUF4476" evidence="3">
    <location>
        <begin position="298"/>
        <end position="376"/>
    </location>
</feature>
<proteinExistence type="predicted"/>
<dbReference type="EMBL" id="BAABEZ010000022">
    <property type="protein sequence ID" value="GAA4455232.1"/>
    <property type="molecule type" value="Genomic_DNA"/>
</dbReference>
<keyword evidence="5" id="KW-1185">Reference proteome</keyword>
<evidence type="ECO:0000256" key="1">
    <source>
        <dbReference type="SAM" id="MobiDB-lite"/>
    </source>
</evidence>
<evidence type="ECO:0000313" key="5">
    <source>
        <dbReference type="Proteomes" id="UP001501410"/>
    </source>
</evidence>
<sequence length="381" mass="43332">MKRILSLVTLLNTVFTAPVAAQSYQGTLQVQLRDGQPLTLVLDGRHFRKYGNILTVGNIPKGMHELKAYYYYPATDHSGRSGRAGRDRAVLVFKGRMQIDGGRTYYCMIDPANGTLKVRESRMSSVDERNKAFPIDNRPDFSDGRNDESWEYDKGRNDQSSQVSYYNERNRITAAQMEMLRTSVEDKISTTDKVRTIKLFLSDKTLMTEQVITIMNWLNFESNKLEIATYCYPRVSDPDNYLLVSNKLSFQSSKRTLEQEMLRIKEQGPDAADADPSTGAVSNEKLSPLTEQRLAALQQACDQKVSDSEKIKLLQSGLSRTTFTVAQLGNMLHFLLFEGTRLELVKWGYARISDPQNMASLKSEFNYTSSKNEIDQLSRSR</sequence>
<evidence type="ECO:0000313" key="4">
    <source>
        <dbReference type="EMBL" id="GAA4455232.1"/>
    </source>
</evidence>
<gene>
    <name evidence="4" type="ORF">GCM10023092_18540</name>
</gene>
<dbReference type="Pfam" id="PF14771">
    <property type="entry name" value="DUF4476"/>
    <property type="match status" value="2"/>
</dbReference>
<name>A0ABP8MVM5_9BACT</name>
<accession>A0ABP8MVM5</accession>
<protein>
    <recommendedName>
        <fullName evidence="3">DUF4476 domain-containing protein</fullName>
    </recommendedName>
</protein>
<feature type="region of interest" description="Disordered" evidence="1">
    <location>
        <begin position="127"/>
        <end position="157"/>
    </location>
</feature>